<dbReference type="AlphaFoldDB" id="A0A242MHD1"/>
<gene>
    <name evidence="3" type="ORF">PAMC26510_13855</name>
    <name evidence="2" type="ORF">PAMC26577_26605</name>
</gene>
<comment type="caution">
    <text evidence="2">The sequence shown here is derived from an EMBL/GenBank/DDBJ whole genome shotgun (WGS) entry which is preliminary data.</text>
</comment>
<proteinExistence type="predicted"/>
<dbReference type="EMBL" id="NBTZ01000106">
    <property type="protein sequence ID" value="OTP70629.1"/>
    <property type="molecule type" value="Genomic_DNA"/>
</dbReference>
<feature type="region of interest" description="Disordered" evidence="1">
    <location>
        <begin position="1"/>
        <end position="25"/>
    </location>
</feature>
<name>A0A242MHD1_CABSO</name>
<dbReference type="Proteomes" id="UP000195221">
    <property type="component" value="Unassembled WGS sequence"/>
</dbReference>
<reference evidence="3 4" key="1">
    <citation type="submission" date="2017-03" db="EMBL/GenBank/DDBJ databases">
        <title>Genome analysis of strain PAMC 26510.</title>
        <authorList>
            <person name="Oh H.-M."/>
            <person name="Yang J.-A."/>
        </authorList>
    </citation>
    <scope>NUCLEOTIDE SEQUENCE [LARGE SCALE GENOMIC DNA]</scope>
    <source>
        <strain evidence="3 4">PAMC 26510</strain>
    </source>
</reference>
<evidence type="ECO:0000313" key="4">
    <source>
        <dbReference type="Proteomes" id="UP000194546"/>
    </source>
</evidence>
<sequence>MQLGVVPASRPAASRSREMNRSACTAHQISGHAWMKAGS</sequence>
<organism evidence="2 5">
    <name type="scientific">Caballeronia sordidicola</name>
    <name type="common">Burkholderia sordidicola</name>
    <dbReference type="NCBI Taxonomy" id="196367"/>
    <lineage>
        <taxon>Bacteria</taxon>
        <taxon>Pseudomonadati</taxon>
        <taxon>Pseudomonadota</taxon>
        <taxon>Betaproteobacteria</taxon>
        <taxon>Burkholderiales</taxon>
        <taxon>Burkholderiaceae</taxon>
        <taxon>Caballeronia</taxon>
    </lineage>
</organism>
<reference evidence="2 5" key="2">
    <citation type="submission" date="2017-03" db="EMBL/GenBank/DDBJ databases">
        <title>Genome analysis of strain PAMC 26577.</title>
        <authorList>
            <person name="Oh H.-M."/>
            <person name="Yang J.-A."/>
        </authorList>
    </citation>
    <scope>NUCLEOTIDE SEQUENCE [LARGE SCALE GENOMIC DNA]</scope>
    <source>
        <strain evidence="2 5">PAMC 26577</strain>
    </source>
</reference>
<evidence type="ECO:0000313" key="2">
    <source>
        <dbReference type="EMBL" id="OTP70629.1"/>
    </source>
</evidence>
<evidence type="ECO:0000313" key="5">
    <source>
        <dbReference type="Proteomes" id="UP000195221"/>
    </source>
</evidence>
<protein>
    <submittedName>
        <fullName evidence="2">Uncharacterized protein</fullName>
    </submittedName>
</protein>
<evidence type="ECO:0000313" key="3">
    <source>
        <dbReference type="EMBL" id="OTP75521.1"/>
    </source>
</evidence>
<dbReference type="EMBL" id="NBTY01000073">
    <property type="protein sequence ID" value="OTP75521.1"/>
    <property type="molecule type" value="Genomic_DNA"/>
</dbReference>
<evidence type="ECO:0000256" key="1">
    <source>
        <dbReference type="SAM" id="MobiDB-lite"/>
    </source>
</evidence>
<accession>A0A242MHD1</accession>
<dbReference type="Proteomes" id="UP000194546">
    <property type="component" value="Unassembled WGS sequence"/>
</dbReference>